<dbReference type="RefSeq" id="WP_101521920.1">
    <property type="nucleotide sequence ID" value="NZ_PKLZ01000009.1"/>
</dbReference>
<keyword evidence="1" id="KW-0808">Transferase</keyword>
<evidence type="ECO:0000313" key="1">
    <source>
        <dbReference type="EMBL" id="PLW81985.1"/>
    </source>
</evidence>
<name>A0A2N5Y0Q9_9GAMM</name>
<dbReference type="InterPro" id="IPR038763">
    <property type="entry name" value="DHH_sf"/>
</dbReference>
<protein>
    <submittedName>
        <fullName evidence="1">Acetyltransferase</fullName>
    </submittedName>
</protein>
<evidence type="ECO:0000313" key="2">
    <source>
        <dbReference type="Proteomes" id="UP000234845"/>
    </source>
</evidence>
<accession>A0A2N5Y0Q9</accession>
<keyword evidence="2" id="KW-1185">Reference proteome</keyword>
<reference evidence="2" key="1">
    <citation type="submission" date="2017-11" db="EMBL/GenBank/DDBJ databases">
        <title>The draft genome sequence of Chromatocurvus sp. F02.</title>
        <authorList>
            <person name="Du Z.-J."/>
            <person name="Chang Y.-Q."/>
        </authorList>
    </citation>
    <scope>NUCLEOTIDE SEQUENCE [LARGE SCALE GENOMIC DNA]</scope>
    <source>
        <strain evidence="2">F02</strain>
    </source>
</reference>
<comment type="caution">
    <text evidence="1">The sequence shown here is derived from an EMBL/GenBank/DDBJ whole genome shotgun (WGS) entry which is preliminary data.</text>
</comment>
<dbReference type="Proteomes" id="UP000234845">
    <property type="component" value="Unassembled WGS sequence"/>
</dbReference>
<dbReference type="AlphaFoldDB" id="A0A2N5Y0Q9"/>
<dbReference type="SUPFAM" id="SSF64182">
    <property type="entry name" value="DHH phosphoesterases"/>
    <property type="match status" value="1"/>
</dbReference>
<dbReference type="GO" id="GO:0016740">
    <property type="term" value="F:transferase activity"/>
    <property type="evidence" value="ECO:0007669"/>
    <property type="project" value="UniProtKB-KW"/>
</dbReference>
<gene>
    <name evidence="1" type="ORF">CWI75_12910</name>
</gene>
<organism evidence="1 2">
    <name type="scientific">Kineobactrum sediminis</name>
    <dbReference type="NCBI Taxonomy" id="1905677"/>
    <lineage>
        <taxon>Bacteria</taxon>
        <taxon>Pseudomonadati</taxon>
        <taxon>Pseudomonadota</taxon>
        <taxon>Gammaproteobacteria</taxon>
        <taxon>Cellvibrionales</taxon>
        <taxon>Halieaceae</taxon>
        <taxon>Kineobactrum</taxon>
    </lineage>
</organism>
<proteinExistence type="predicted"/>
<dbReference type="OrthoDB" id="5429547at2"/>
<sequence length="318" mass="34697">MNYDVFNGDADGLCALVQLRQAEPRDAVLVTGVKRDIELLGQVRATPGDQVTVLDVSLDKNRNDLERVLAEGASVFYCDHHFAGEIPRNPQLHTLINPAADVCTSLLVNNYLQGAYRAWAVVGTFGDNLRDSAHRIARPLALAEADLQQLENLGIYINYNGYGSRLEDLHFTPEALYRLISPFSDPFAFMQEGAEHFERLETGYHEDMTAAGKLAPEYRDSATAVYLLPEAAWARRVSGVFGNDLANAEPERAHAVVTGKTDGNFLVSVRAPLANKTGADVLCRQFPSGGGRAAAAGINDLPADELPVFIDRFAAFYG</sequence>
<dbReference type="EMBL" id="PKLZ01000009">
    <property type="protein sequence ID" value="PLW81985.1"/>
    <property type="molecule type" value="Genomic_DNA"/>
</dbReference>